<dbReference type="EMBL" id="VZOK01000004">
    <property type="protein sequence ID" value="KAB0640638.1"/>
    <property type="molecule type" value="Genomic_DNA"/>
</dbReference>
<dbReference type="Proteomes" id="UP000473470">
    <property type="component" value="Unassembled WGS sequence"/>
</dbReference>
<gene>
    <name evidence="3" type="ORF">F7R25_03850</name>
</gene>
<protein>
    <recommendedName>
        <fullName evidence="5">Large polyvalent protein-associated domain-containing protein</fullName>
    </recommendedName>
</protein>
<feature type="coiled-coil region" evidence="1">
    <location>
        <begin position="257"/>
        <end position="291"/>
    </location>
</feature>
<dbReference type="RefSeq" id="WP_150998322.1">
    <property type="nucleotide sequence ID" value="NZ_CABVPM010000001.1"/>
</dbReference>
<feature type="region of interest" description="Disordered" evidence="2">
    <location>
        <begin position="686"/>
        <end position="718"/>
    </location>
</feature>
<accession>A0A6L3N3P0</accession>
<evidence type="ECO:0000313" key="4">
    <source>
        <dbReference type="Proteomes" id="UP000473470"/>
    </source>
</evidence>
<evidence type="ECO:0000256" key="2">
    <source>
        <dbReference type="SAM" id="MobiDB-lite"/>
    </source>
</evidence>
<evidence type="ECO:0008006" key="5">
    <source>
        <dbReference type="Google" id="ProtNLM"/>
    </source>
</evidence>
<comment type="caution">
    <text evidence="3">The sequence shown here is derived from an EMBL/GenBank/DDBJ whole genome shotgun (WGS) entry which is preliminary data.</text>
</comment>
<organism evidence="3 4">
    <name type="scientific">Burkholderia stagnalis</name>
    <dbReference type="NCBI Taxonomy" id="1503054"/>
    <lineage>
        <taxon>Bacteria</taxon>
        <taxon>Pseudomonadati</taxon>
        <taxon>Pseudomonadota</taxon>
        <taxon>Betaproteobacteria</taxon>
        <taxon>Burkholderiales</taxon>
        <taxon>Burkholderiaceae</taxon>
        <taxon>Burkholderia</taxon>
        <taxon>Burkholderia cepacia complex</taxon>
    </lineage>
</organism>
<sequence>MLDMDDAHYQWHKSTISQFDWTPEVKVKVEPIQEYSLEALKHELNDNMVLDSDKPRDFYNFAVIKSVYDADNGPDFAINDLTKLYGDYATNKDVEVKDILKQSHNQMINTHTEELLNTTPEAYPELKRKHDLEREVYEMNLAKHENREPNLDKLQDSYFSYKTNFDFETKVNDTINQIAQGIQDKLDGLNRWTPSNGYEVPVIPDINVKSQVIDEPAQTQPTQDNQVKAEIPESKISAQMQAWLDRDGYSQGQKDIIARVEGQNQQDRAAAKEAREAEEQKQLLLEEYRQSKYPTVAEAKEQIHDNIDDAKGPRNFLDNTQGMFVNVAPESRYRDVETGEVHQLKTTGEIIQKNQEHDIYGKKKDLIAGQNIDAAVSIAAGELRLTQQKEISNFNGDFEALKTQEAKHKVEQTYFNARHTELVEQKIPFKEEKQFHAAYTKYSQLENAEYISKIEKMYPEETKAITKQHEQSQALEAVAPTVPLNMRPNREGYSSVEDVKSRLQAYEARRQEKLAAIDQAPAQESIQSILNKEAPQASQIAHQVSQPTQAVETPQNEPKADPNHLRGIVVDYGRAPYLHNEKNNESYFVVVNEDGIERTKWGVDIGPALDKAEVQVGDFIDLQKTETVPAQAKTKQGETVSTHRNSWEAQVIEPVQKQENQLSQQQAQKEPEATQDSYAQMMNSLGQKARDKQAQKVDQSVKVEPQAKTETEEQRRARMLAEIEASKPIASYVDDFERMKKAAQSKPQSQAQVASAF</sequence>
<reference evidence="3 4" key="1">
    <citation type="submission" date="2019-09" db="EMBL/GenBank/DDBJ databases">
        <title>Draft genome sequences of 48 bacterial type strains from the CCUG.</title>
        <authorList>
            <person name="Tunovic T."/>
            <person name="Pineiro-Iglesias B."/>
            <person name="Unosson C."/>
            <person name="Inganas E."/>
            <person name="Ohlen M."/>
            <person name="Cardew S."/>
            <person name="Jensie-Markopoulos S."/>
            <person name="Salva-Serra F."/>
            <person name="Jaen-Luchoro D."/>
            <person name="Karlsson R."/>
            <person name="Svensson-Stadler L."/>
            <person name="Chun J."/>
            <person name="Moore E."/>
        </authorList>
    </citation>
    <scope>NUCLEOTIDE SEQUENCE [LARGE SCALE GENOMIC DNA]</scope>
    <source>
        <strain evidence="3 4">CCUG 65686</strain>
    </source>
</reference>
<feature type="compositionally biased region" description="Basic and acidic residues" evidence="2">
    <location>
        <begin position="688"/>
        <end position="718"/>
    </location>
</feature>
<evidence type="ECO:0000256" key="1">
    <source>
        <dbReference type="SAM" id="Coils"/>
    </source>
</evidence>
<name>A0A6L3N3P0_9BURK</name>
<keyword evidence="1" id="KW-0175">Coiled coil</keyword>
<evidence type="ECO:0000313" key="3">
    <source>
        <dbReference type="EMBL" id="KAB0640638.1"/>
    </source>
</evidence>
<dbReference type="AlphaFoldDB" id="A0A6L3N3P0"/>
<proteinExistence type="predicted"/>